<feature type="compositionally biased region" description="Basic and acidic residues" evidence="1">
    <location>
        <begin position="13"/>
        <end position="23"/>
    </location>
</feature>
<sequence length="740" mass="85165">MYSSLKSNKYAPMHRDQETSSPEDHLLDSFALRKELAPYLPYVDKSPVSTSAADRELVAAYFKPSPWVDLGVIRRWIETCQEYHEDHCVSSDASGLSPWHRPLWLIDASKRCLIPAQADMKYFALSYVWGNCGGPNARFCLQKSNLDRLLQPGCLRRSEDGRPVLPKLVDDVIELVDRLGWRYIWVDRYCIVQDDGPAKDAQINAMNSIYSSAFATIVAADGDAEAGIKGVREYMDPRGSRTIMDHVIELPTKISDDDDDRSRSLPSRDEKVVGREWLEAFRAHIHVSDADVTANPVVPNTLSRASSYDSFDSFVVGDGARQQMMEQQRSHDRKVLEAKAYLLMHSPWYSRGWTFQEALFSKRKIIFQNDTVNWECHCSAWYEGQESFEDVEQRPCVKRPGFSTESGFDSALWPDLYRYGRLVALFNRRDLTYPDDALYAFAGVMSSLSLTFMHGFVSGLPQMFFHSTLIWQPYRPLSRRKGRIEEKAILPSWSWAGWHGIFQYESWRSGYSYIKSLATEEGLDMTTWETHETVTWYRIDDKGQKHKIKAMDVPYDSSDFNEHGWSCIRDENSGTSIYRHDSIPDTEFWRPVQLRDATKARVPPMYCRFLSSETNAAVLKTGESFRRIEASRCVSVDLIDDRGQWVGILRLMTDDAAQDRYELVELSAGSVQNRPGEQAYFDEWDRAGLSRCWRDDNKYEFYNVMAVSRVHGISYRVAVGRVEKESWERLRKGGVEITLG</sequence>
<dbReference type="AlphaFoldDB" id="A0A0D1ZZK9"/>
<keyword evidence="4" id="KW-1185">Reference proteome</keyword>
<evidence type="ECO:0000313" key="3">
    <source>
        <dbReference type="EMBL" id="KIV99867.1"/>
    </source>
</evidence>
<dbReference type="Pfam" id="PF06985">
    <property type="entry name" value="HET"/>
    <property type="match status" value="1"/>
</dbReference>
<name>A0A0D1ZZK9_9PEZI</name>
<dbReference type="VEuPathDB" id="FungiDB:PV09_08535"/>
<protein>
    <recommendedName>
        <fullName evidence="2">Heterokaryon incompatibility domain-containing protein</fullName>
    </recommendedName>
</protein>
<feature type="region of interest" description="Disordered" evidence="1">
    <location>
        <begin position="1"/>
        <end position="23"/>
    </location>
</feature>
<reference evidence="3 4" key="1">
    <citation type="submission" date="2015-01" db="EMBL/GenBank/DDBJ databases">
        <title>The Genome Sequence of Ochroconis gallopava CBS43764.</title>
        <authorList>
            <consortium name="The Broad Institute Genomics Platform"/>
            <person name="Cuomo C."/>
            <person name="de Hoog S."/>
            <person name="Gorbushina A."/>
            <person name="Stielow B."/>
            <person name="Teixiera M."/>
            <person name="Abouelleil A."/>
            <person name="Chapman S.B."/>
            <person name="Priest M."/>
            <person name="Young S.K."/>
            <person name="Wortman J."/>
            <person name="Nusbaum C."/>
            <person name="Birren B."/>
        </authorList>
    </citation>
    <scope>NUCLEOTIDE SEQUENCE [LARGE SCALE GENOMIC DNA]</scope>
    <source>
        <strain evidence="3 4">CBS 43764</strain>
    </source>
</reference>
<dbReference type="PANTHER" id="PTHR33112">
    <property type="entry name" value="DOMAIN PROTEIN, PUTATIVE-RELATED"/>
    <property type="match status" value="1"/>
</dbReference>
<organism evidence="3 4">
    <name type="scientific">Verruconis gallopava</name>
    <dbReference type="NCBI Taxonomy" id="253628"/>
    <lineage>
        <taxon>Eukaryota</taxon>
        <taxon>Fungi</taxon>
        <taxon>Dikarya</taxon>
        <taxon>Ascomycota</taxon>
        <taxon>Pezizomycotina</taxon>
        <taxon>Dothideomycetes</taxon>
        <taxon>Pleosporomycetidae</taxon>
        <taxon>Venturiales</taxon>
        <taxon>Sympoventuriaceae</taxon>
        <taxon>Verruconis</taxon>
    </lineage>
</organism>
<proteinExistence type="predicted"/>
<dbReference type="HOGENOM" id="CLU_003953_2_1_1"/>
<evidence type="ECO:0000256" key="1">
    <source>
        <dbReference type="SAM" id="MobiDB-lite"/>
    </source>
</evidence>
<dbReference type="InterPro" id="IPR010730">
    <property type="entry name" value="HET"/>
</dbReference>
<dbReference type="RefSeq" id="XP_016209737.1">
    <property type="nucleotide sequence ID" value="XM_016362452.1"/>
</dbReference>
<dbReference type="STRING" id="253628.A0A0D1ZZK9"/>
<accession>A0A0D1ZZK9</accession>
<feature type="domain" description="Heterokaryon incompatibility" evidence="2">
    <location>
        <begin position="122"/>
        <end position="277"/>
    </location>
</feature>
<dbReference type="GeneID" id="27316508"/>
<dbReference type="EMBL" id="KN847570">
    <property type="protein sequence ID" value="KIV99867.1"/>
    <property type="molecule type" value="Genomic_DNA"/>
</dbReference>
<dbReference type="InParanoid" id="A0A0D1ZZK9"/>
<dbReference type="OrthoDB" id="5428863at2759"/>
<gene>
    <name evidence="3" type="ORF">PV09_08535</name>
</gene>
<evidence type="ECO:0000313" key="4">
    <source>
        <dbReference type="Proteomes" id="UP000053259"/>
    </source>
</evidence>
<dbReference type="Proteomes" id="UP000053259">
    <property type="component" value="Unassembled WGS sequence"/>
</dbReference>
<dbReference type="PANTHER" id="PTHR33112:SF1">
    <property type="entry name" value="HETEROKARYON INCOMPATIBILITY DOMAIN-CONTAINING PROTEIN"/>
    <property type="match status" value="1"/>
</dbReference>
<evidence type="ECO:0000259" key="2">
    <source>
        <dbReference type="Pfam" id="PF06985"/>
    </source>
</evidence>